<dbReference type="InterPro" id="IPR045727">
    <property type="entry name" value="DUF6081"/>
</dbReference>
<dbReference type="AlphaFoldDB" id="F8GYG5"/>
<gene>
    <name evidence="1" type="ordered locus">CNE_BB2p00920</name>
</gene>
<evidence type="ECO:0000313" key="2">
    <source>
        <dbReference type="Proteomes" id="UP000006798"/>
    </source>
</evidence>
<dbReference type="HOGENOM" id="CLU_1150363_0_0_4"/>
<dbReference type="GeneID" id="34307798"/>
<geneLocation type="plasmid" evidence="1 2">
    <name>pBB2</name>
</geneLocation>
<proteinExistence type="predicted"/>
<sequence length="241" mass="26431">MTSRPLDGFRSGAPDPAVWQVLEMPMPDGGMWRYEEPGARVQAEGGVLEMQVDRFTRQHARIPMFDNPKHFLVMREALTIAEGGVLTIGCEMACENHNGNPDDLFDGFAGFNVCDLANGMVFDFIISGTQIGVVHERLPIPGVTPAGGDWLHVVQSPLLAQNHPGEFHRYEITIDRSARTCTWHVDDRRMYAVRNIAVDIGSVVVALGLFTLKPAVAGVGSVSNHGQGASGRWRNLWVRAA</sequence>
<name>F8GYG5_CUPNN</name>
<dbReference type="Proteomes" id="UP000006798">
    <property type="component" value="Plasmid pBB2"/>
</dbReference>
<dbReference type="Pfam" id="PF19559">
    <property type="entry name" value="DUF6081"/>
    <property type="match status" value="1"/>
</dbReference>
<dbReference type="KEGG" id="cnc:CNE_BB2p00920"/>
<dbReference type="RefSeq" id="WP_013954189.1">
    <property type="nucleotide sequence ID" value="NC_015724.1"/>
</dbReference>
<reference evidence="1 2" key="1">
    <citation type="journal article" date="2011" name="J. Bacteriol.">
        <title>Complete genome sequence of the type strain Cupriavidus necator N-1.</title>
        <authorList>
            <person name="Poehlein A."/>
            <person name="Kusian B."/>
            <person name="Friedrich B."/>
            <person name="Daniel R."/>
            <person name="Bowien B."/>
        </authorList>
    </citation>
    <scope>NUCLEOTIDE SEQUENCE [LARGE SCALE GENOMIC DNA]</scope>
    <source>
        <strain evidence="2">ATCC 43291 / DSM 13513 / CCUG 52238 / LMG 8453 / N-1</strain>
        <plasmid evidence="1 2">pBB2</plasmid>
    </source>
</reference>
<dbReference type="EMBL" id="CP002880">
    <property type="protein sequence ID" value="AEI82906.1"/>
    <property type="molecule type" value="Genomic_DNA"/>
</dbReference>
<organism evidence="1 2">
    <name type="scientific">Cupriavidus necator (strain ATCC 43291 / DSM 13513 / CCUG 52238 / LMG 8453 / N-1)</name>
    <name type="common">Ralstonia eutropha</name>
    <dbReference type="NCBI Taxonomy" id="1042878"/>
    <lineage>
        <taxon>Bacteria</taxon>
        <taxon>Pseudomonadati</taxon>
        <taxon>Pseudomonadota</taxon>
        <taxon>Betaproteobacteria</taxon>
        <taxon>Burkholderiales</taxon>
        <taxon>Burkholderiaceae</taxon>
        <taxon>Cupriavidus</taxon>
    </lineage>
</organism>
<evidence type="ECO:0000313" key="1">
    <source>
        <dbReference type="EMBL" id="AEI82906.1"/>
    </source>
</evidence>
<accession>F8GYG5</accession>
<protein>
    <submittedName>
        <fullName evidence="1">Uncharacterized protein</fullName>
    </submittedName>
</protein>
<keyword evidence="1" id="KW-0614">Plasmid</keyword>